<feature type="compositionally biased region" description="Basic residues" evidence="1">
    <location>
        <begin position="109"/>
        <end position="119"/>
    </location>
</feature>
<feature type="compositionally biased region" description="Basic and acidic residues" evidence="1">
    <location>
        <begin position="23"/>
        <end position="68"/>
    </location>
</feature>
<organism evidence="2">
    <name type="scientific">Tanacetum cinerariifolium</name>
    <name type="common">Dalmatian daisy</name>
    <name type="synonym">Chrysanthemum cinerariifolium</name>
    <dbReference type="NCBI Taxonomy" id="118510"/>
    <lineage>
        <taxon>Eukaryota</taxon>
        <taxon>Viridiplantae</taxon>
        <taxon>Streptophyta</taxon>
        <taxon>Embryophyta</taxon>
        <taxon>Tracheophyta</taxon>
        <taxon>Spermatophyta</taxon>
        <taxon>Magnoliopsida</taxon>
        <taxon>eudicotyledons</taxon>
        <taxon>Gunneridae</taxon>
        <taxon>Pentapetalae</taxon>
        <taxon>asterids</taxon>
        <taxon>campanulids</taxon>
        <taxon>Asterales</taxon>
        <taxon>Asteraceae</taxon>
        <taxon>Asteroideae</taxon>
        <taxon>Anthemideae</taxon>
        <taxon>Anthemidinae</taxon>
        <taxon>Tanacetum</taxon>
    </lineage>
</organism>
<evidence type="ECO:0000313" key="2">
    <source>
        <dbReference type="EMBL" id="GEU43649.1"/>
    </source>
</evidence>
<proteinExistence type="predicted"/>
<feature type="compositionally biased region" description="Basic residues" evidence="1">
    <location>
        <begin position="132"/>
        <end position="141"/>
    </location>
</feature>
<sequence>MSTNEQTPKILIKGPKKRLGSRHARDMFEIPEPRRDHSESPRKRDPERKMVFKRLEKGAFHRLGDKGKSTPSYSNDSRHQSYHSSRRDTESCYQSSRSRETEFASEKHQNKRVSSRRTKAMSESESNEGGHWKSRPKRQKSSVKDDLSQPWEAFLENYLRQKKCIKDLVEIHNIKQRDGKSTKEFGRSKKPDRSQTSRREASGTNKGRSESKIDSPC</sequence>
<comment type="caution">
    <text evidence="2">The sequence shown here is derived from an EMBL/GenBank/DDBJ whole genome shotgun (WGS) entry which is preliminary data.</text>
</comment>
<accession>A0A6L2K3S6</accession>
<dbReference type="EMBL" id="BKCJ010001739">
    <property type="protein sequence ID" value="GEU43649.1"/>
    <property type="molecule type" value="Genomic_DNA"/>
</dbReference>
<protein>
    <recommendedName>
        <fullName evidence="3">Reverse transcriptase domain-containing protein</fullName>
    </recommendedName>
</protein>
<dbReference type="AlphaFoldDB" id="A0A6L2K3S6"/>
<feature type="region of interest" description="Disordered" evidence="1">
    <location>
        <begin position="171"/>
        <end position="217"/>
    </location>
</feature>
<name>A0A6L2K3S6_TANCI</name>
<feature type="compositionally biased region" description="Basic and acidic residues" evidence="1">
    <location>
        <begin position="97"/>
        <end position="108"/>
    </location>
</feature>
<gene>
    <name evidence="2" type="ORF">Tci_015627</name>
</gene>
<evidence type="ECO:0000256" key="1">
    <source>
        <dbReference type="SAM" id="MobiDB-lite"/>
    </source>
</evidence>
<feature type="region of interest" description="Disordered" evidence="1">
    <location>
        <begin position="1"/>
        <end position="147"/>
    </location>
</feature>
<reference evidence="2" key="1">
    <citation type="journal article" date="2019" name="Sci. Rep.">
        <title>Draft genome of Tanacetum cinerariifolium, the natural source of mosquito coil.</title>
        <authorList>
            <person name="Yamashiro T."/>
            <person name="Shiraishi A."/>
            <person name="Satake H."/>
            <person name="Nakayama K."/>
        </authorList>
    </citation>
    <scope>NUCLEOTIDE SEQUENCE</scope>
</reference>
<evidence type="ECO:0008006" key="3">
    <source>
        <dbReference type="Google" id="ProtNLM"/>
    </source>
</evidence>